<keyword evidence="7" id="KW-0539">Nucleus</keyword>
<feature type="compositionally biased region" description="Polar residues" evidence="8">
    <location>
        <begin position="2037"/>
        <end position="2050"/>
    </location>
</feature>
<dbReference type="PANTHER" id="PTHR31431">
    <property type="entry name" value="NUCLEOPORIN NUP188 HOMOLOG"/>
    <property type="match status" value="1"/>
</dbReference>
<sequence>MFPKENSKLSLVSNPIQLINQTLSGCVERTASSSRSLGELLQLHQDKLRNCHDPYPRQSSKSRNAIQTGRVTLNDGELISLSDQRKENVIRISETFDIDEVDALVVWLQFLYAEQPTSAHTDGADQSTSKRVTDTAFEEPKFDDEILARFSSFYFEEKRSALIVVASTSHIAENESSAINNTCSEFLDQIISSETPFLMLESFTKRTKWSLPDSVRATAGQALLWTQQLMHEQKLILEVIFLLFYGRIPASAAHYVSILRVLQETSWGKNQACLPCFNEETSAINLNVSNLLTLIALQLSHIESVCSSDFTLASNPSDHDLTNPAKLKEIYDLQINLLEQLPQHAAPVALAWSFILHQLTTIYLETGIPQSHQDFAELILPQSNQMNSDQDDDANAQQQEENMPLYQRWARHVLSSQCQLFPNLSKLVTNVYCASSHGRFGAPDNNALGYLVTVRTFLSAVPIFFRLSYLGRQQFEEAINVFGLLFRLDVQHAIAGELWQATLGDCEIVSELPLAAGEAEYLAAARTRFPINLDLFTGLCRSLSGFNEIGKTTNRGDQFLCARSLMVYAHQLPTLTEAIPNSQSALLPLCYEPTTPPNGIDSLDGTSPEAHGWVKATRPIWISPDLQIPKHTIGKIVSGIDQKPTVVCWRFTWSAWRYWGRLLLQYAGYSVQQSNYDHHTDVFGSSTSNPSWSKDKLQTESIVNIMKILTSAVECNTEFGAELIGKMLGNIPHQGLIQALFNLIENPIDMATHTVSSETTQISLRLVSALSPIFPGAVWTLARGSRLLFPNSSKTSTWDAIGGSGPTLKFERLSGEYGITLAILDLAQVLLIEAISSGLATNSTFAEIKAEVLVRALGWICEEVWPGFQNWKYSRLEEKFQIASKCCVIFNTIASETLKTQLFSPNIQTDLVIARLAQSFFSWFLTSATAITLNPLISIIATDKSVMENLRKFHRNVELEAFIGSVSGCARLARNILALKMNHFHSAQPSLLERLLMAQSIRKGSSFTGIEDPSRQSVLPFVAQWCLHAPNVDISRDACDIFSFLCFLSQDWPSDWPSISSGFGDPDNMCRFLHEVALQGFQIRDDDGILRSSFWNLLAVLLDTQSSLGAIIVTGSASLPGSTSQAVRKLHAKSPFELGIAAFVKCFEDNNKLDITVGLSVLYFLHTVYSQANGFLSILSRTLENQEFVDRIVDISSSLINTPHSLQSVSESRLTPMSHGLADDDLFGELEELQIKYFCNELMCKAYAARTLTVLLQLESDQSTSSRGDPSKNNISMSISKEIQKAPTHLCELICSAIESLANPDLQSEALREITNRYPHLDLETYRRVDRALPYEKLQLYGKGFIYDYELIKGRIRGSDVSARVADEVMKNLIAINWNLSAIDAQLEVTRSWEALLEVIFQQKGLIPQLGHQLPQSVLELASVIAKESRGGDYMLNIHSVRISILLTLLQALPVNEETSKTTIKLLESAKRLISSERFPILDSIKRRLQVNWHTNFLKLLYLILKRCEPIAISRLTDEQKHLMINLVETFLRSSILILETVLTLALISSDTTYEEDLNLSVSIFTVLMNSPVRPPIMNWAHRIHDLCQPAFNLLTQEHLPDDQEPIFAEHVIRLFLSLALDDRLAEYMASEGLIPVLLNISLTQRASEGLIEPVSSHRPFERSPTHRLWCSILALVGSLANTLCYSETFMLEEIGSFARLYSPQLLKAIHSISLPDPTLRGSYDMNLTVAAIEEVELVTDLLAIVSSKPIGRPLLSLPENYRQAMLIALQTSAHCLNHPNSTSKWLENDVTWKSGGRLMSHTLGKTEMVVDNGQVLAPHVQEALLHMLQVSRNILHTLVSHTRALNVFTREMSEWAVEYAVINPTRSIVVGDTATIGTLFELAETSLDIYRLACTRHSGAPATSANPPTQSSVNVSNASAAVLELSLLLASSQLALWLFSTVNPENNAVLSHRYPNSNVAHKESDMGAPSQSSTSPRLRREILTDLAPDLISSIDKALSVVKLVNSRTGNQARNSAASLTRSIRKKPIKKAFPLADSTSQTPLNPLTENPTDHSHHPDSSHPHTEQLLSVLKSFAQRSFVE</sequence>
<dbReference type="GO" id="GO:0044611">
    <property type="term" value="C:nuclear pore inner ring"/>
    <property type="evidence" value="ECO:0007669"/>
    <property type="project" value="TreeGrafter"/>
</dbReference>
<dbReference type="Proteomes" id="UP000235392">
    <property type="component" value="Unassembled WGS sequence"/>
</dbReference>
<dbReference type="PANTHER" id="PTHR31431:SF1">
    <property type="entry name" value="NUCLEOPORIN NUP188"/>
    <property type="match status" value="1"/>
</dbReference>
<evidence type="ECO:0000313" key="10">
    <source>
        <dbReference type="EMBL" id="PLW23471.1"/>
    </source>
</evidence>
<dbReference type="GO" id="GO:0006606">
    <property type="term" value="P:protein import into nucleus"/>
    <property type="evidence" value="ECO:0007669"/>
    <property type="project" value="TreeGrafter"/>
</dbReference>
<organism evidence="10 11">
    <name type="scientific">Puccinia coronata f. sp. avenae</name>
    <dbReference type="NCBI Taxonomy" id="200324"/>
    <lineage>
        <taxon>Eukaryota</taxon>
        <taxon>Fungi</taxon>
        <taxon>Dikarya</taxon>
        <taxon>Basidiomycota</taxon>
        <taxon>Pucciniomycotina</taxon>
        <taxon>Pucciniomycetes</taxon>
        <taxon>Pucciniales</taxon>
        <taxon>Pucciniaceae</taxon>
        <taxon>Puccinia</taxon>
    </lineage>
</organism>
<accession>A0A2N5TDB2</accession>
<evidence type="ECO:0000256" key="6">
    <source>
        <dbReference type="ARBA" id="ARBA00023132"/>
    </source>
</evidence>
<keyword evidence="4" id="KW-0653">Protein transport</keyword>
<keyword evidence="5" id="KW-0811">Translocation</keyword>
<dbReference type="GO" id="GO:0006405">
    <property type="term" value="P:RNA export from nucleus"/>
    <property type="evidence" value="ECO:0007669"/>
    <property type="project" value="TreeGrafter"/>
</dbReference>
<evidence type="ECO:0000256" key="8">
    <source>
        <dbReference type="SAM" id="MobiDB-lite"/>
    </source>
</evidence>
<dbReference type="InterPro" id="IPR048883">
    <property type="entry name" value="Nup188_N-subdom_III"/>
</dbReference>
<evidence type="ECO:0000256" key="7">
    <source>
        <dbReference type="ARBA" id="ARBA00023242"/>
    </source>
</evidence>
<evidence type="ECO:0000256" key="3">
    <source>
        <dbReference type="ARBA" id="ARBA00022816"/>
    </source>
</evidence>
<keyword evidence="2" id="KW-0813">Transport</keyword>
<reference evidence="10 11" key="1">
    <citation type="submission" date="2017-11" db="EMBL/GenBank/DDBJ databases">
        <title>De novo assembly and phasing of dikaryotic genomes from two isolates of Puccinia coronata f. sp. avenae, the causal agent of oat crown rust.</title>
        <authorList>
            <person name="Miller M.E."/>
            <person name="Zhang Y."/>
            <person name="Omidvar V."/>
            <person name="Sperschneider J."/>
            <person name="Schwessinger B."/>
            <person name="Raley C."/>
            <person name="Palmer J.M."/>
            <person name="Garnica D."/>
            <person name="Upadhyaya N."/>
            <person name="Rathjen J."/>
            <person name="Taylor J.M."/>
            <person name="Park R.F."/>
            <person name="Dodds P.N."/>
            <person name="Hirsch C.D."/>
            <person name="Kianian S.F."/>
            <person name="Figueroa M."/>
        </authorList>
    </citation>
    <scope>NUCLEOTIDE SEQUENCE [LARGE SCALE GENOMIC DNA]</scope>
    <source>
        <strain evidence="10">12SD80</strain>
    </source>
</reference>
<keyword evidence="3" id="KW-0509">mRNA transport</keyword>
<evidence type="ECO:0000256" key="4">
    <source>
        <dbReference type="ARBA" id="ARBA00022927"/>
    </source>
</evidence>
<dbReference type="Pfam" id="PF21093">
    <property type="entry name" value="Nup188_N-subdom_III"/>
    <property type="match status" value="1"/>
</dbReference>
<keyword evidence="6" id="KW-0906">Nuclear pore complex</keyword>
<evidence type="ECO:0000256" key="5">
    <source>
        <dbReference type="ARBA" id="ARBA00023010"/>
    </source>
</evidence>
<comment type="subcellular location">
    <subcellularLocation>
        <location evidence="1">Nucleus</location>
        <location evidence="1">Nuclear pore complex</location>
    </subcellularLocation>
</comment>
<dbReference type="EMBL" id="PGCI01000632">
    <property type="protein sequence ID" value="PLW23471.1"/>
    <property type="molecule type" value="Genomic_DNA"/>
</dbReference>
<dbReference type="GO" id="GO:0017056">
    <property type="term" value="F:structural constituent of nuclear pore"/>
    <property type="evidence" value="ECO:0007669"/>
    <property type="project" value="InterPro"/>
</dbReference>
<dbReference type="InterPro" id="IPR044840">
    <property type="entry name" value="Nup188"/>
</dbReference>
<evidence type="ECO:0000259" key="9">
    <source>
        <dbReference type="Pfam" id="PF21093"/>
    </source>
</evidence>
<proteinExistence type="predicted"/>
<dbReference type="PROSITE" id="PS51257">
    <property type="entry name" value="PROKAR_LIPOPROTEIN"/>
    <property type="match status" value="1"/>
</dbReference>
<feature type="compositionally biased region" description="Basic and acidic residues" evidence="8">
    <location>
        <begin position="2051"/>
        <end position="2065"/>
    </location>
</feature>
<evidence type="ECO:0000313" key="11">
    <source>
        <dbReference type="Proteomes" id="UP000235392"/>
    </source>
</evidence>
<comment type="caution">
    <text evidence="10">The sequence shown here is derived from an EMBL/GenBank/DDBJ whole genome shotgun (WGS) entry which is preliminary data.</text>
</comment>
<evidence type="ECO:0000256" key="1">
    <source>
        <dbReference type="ARBA" id="ARBA00004567"/>
    </source>
</evidence>
<protein>
    <recommendedName>
        <fullName evidence="9">Nucleoporin Nup188 N-terminal subdomain III domain-containing protein</fullName>
    </recommendedName>
</protein>
<gene>
    <name evidence="10" type="ORF">PCASD_13632</name>
</gene>
<dbReference type="GO" id="GO:0051028">
    <property type="term" value="P:mRNA transport"/>
    <property type="evidence" value="ECO:0007669"/>
    <property type="project" value="UniProtKB-KW"/>
</dbReference>
<evidence type="ECO:0000256" key="2">
    <source>
        <dbReference type="ARBA" id="ARBA00022448"/>
    </source>
</evidence>
<name>A0A2N5TDB2_9BASI</name>
<feature type="domain" description="Nucleoporin Nup188 N-terminal subdomain III" evidence="9">
    <location>
        <begin position="693"/>
        <end position="1077"/>
    </location>
</feature>
<feature type="region of interest" description="Disordered" evidence="8">
    <location>
        <begin position="2031"/>
        <end position="2065"/>
    </location>
</feature>
<dbReference type="Gene3D" id="1.25.10.70">
    <property type="match status" value="1"/>
</dbReference>